<keyword evidence="6" id="KW-1185">Reference proteome</keyword>
<feature type="compositionally biased region" description="Basic and acidic residues" evidence="3">
    <location>
        <begin position="14"/>
        <end position="23"/>
    </location>
</feature>
<evidence type="ECO:0000259" key="4">
    <source>
        <dbReference type="SMART" id="SM00338"/>
    </source>
</evidence>
<dbReference type="PANTHER" id="PTHR40621">
    <property type="entry name" value="TRANSCRIPTION FACTOR KAPC-RELATED"/>
    <property type="match status" value="1"/>
</dbReference>
<dbReference type="InterPro" id="IPR046347">
    <property type="entry name" value="bZIP_sf"/>
</dbReference>
<gene>
    <name evidence="5" type="ORF">Triagg1_4911</name>
</gene>
<feature type="compositionally biased region" description="Low complexity" evidence="3">
    <location>
        <begin position="119"/>
        <end position="128"/>
    </location>
</feature>
<evidence type="ECO:0000256" key="3">
    <source>
        <dbReference type="SAM" id="MobiDB-lite"/>
    </source>
</evidence>
<name>A0AAE1LZW6_9HYPO</name>
<feature type="region of interest" description="Disordered" evidence="3">
    <location>
        <begin position="9"/>
        <end position="38"/>
    </location>
</feature>
<dbReference type="EMBL" id="JAWRVG010000016">
    <property type="protein sequence ID" value="KAK4074762.1"/>
    <property type="molecule type" value="Genomic_DNA"/>
</dbReference>
<dbReference type="SUPFAM" id="SSF57959">
    <property type="entry name" value="Leucine zipper domain"/>
    <property type="match status" value="1"/>
</dbReference>
<dbReference type="InterPro" id="IPR004827">
    <property type="entry name" value="bZIP"/>
</dbReference>
<dbReference type="CDD" id="cd14688">
    <property type="entry name" value="bZIP_YAP"/>
    <property type="match status" value="1"/>
</dbReference>
<proteinExistence type="predicted"/>
<reference evidence="5" key="1">
    <citation type="submission" date="2023-11" db="EMBL/GenBank/DDBJ databases">
        <title>The genome sequences of three competitors of mushroom-forming fungi.</title>
        <authorList>
            <person name="Beijen E."/>
            <person name="Ohm R.A."/>
        </authorList>
    </citation>
    <scope>NUCLEOTIDE SEQUENCE</scope>
    <source>
        <strain evidence="5">CBS 100526</strain>
    </source>
</reference>
<evidence type="ECO:0000313" key="5">
    <source>
        <dbReference type="EMBL" id="KAK4074762.1"/>
    </source>
</evidence>
<evidence type="ECO:0000256" key="2">
    <source>
        <dbReference type="ARBA" id="ARBA00023242"/>
    </source>
</evidence>
<organism evidence="5 6">
    <name type="scientific">Trichoderma aggressivum f. europaeum</name>
    <dbReference type="NCBI Taxonomy" id="173218"/>
    <lineage>
        <taxon>Eukaryota</taxon>
        <taxon>Fungi</taxon>
        <taxon>Dikarya</taxon>
        <taxon>Ascomycota</taxon>
        <taxon>Pezizomycotina</taxon>
        <taxon>Sordariomycetes</taxon>
        <taxon>Hypocreomycetidae</taxon>
        <taxon>Hypocreales</taxon>
        <taxon>Hypocreaceae</taxon>
        <taxon>Trichoderma</taxon>
    </lineage>
</organism>
<dbReference type="GeneID" id="87919272"/>
<evidence type="ECO:0000256" key="1">
    <source>
        <dbReference type="ARBA" id="ARBA00004123"/>
    </source>
</evidence>
<dbReference type="RefSeq" id="XP_062756092.1">
    <property type="nucleotide sequence ID" value="XM_062899367.1"/>
</dbReference>
<sequence length="332" mass="36649">MADRIFRIFNPGEPKGDPVEKRRAQLRRAQQSYRDRKDKYTKALEAELARSRKSEAGLTSQIEQLRAKVHKLATLLSQNGISLPLDFDDEGDVHDDVSRIDASPLATRGQPLPADGFLSSTDSTSPESTTDHGVIFNSGNRTLRQYGSRIFARHHEPQVPAPTRFAGTITQDEPGDRTRLAELDATQVGMEFVLTLERPCLNHLHGNPKKPLEPHGHALTTTVQLQASLSLPPIDPRNPVPPSYQNAPAAVLDRLLNLAPSVSPDGDVTPIQAWHFIRRQPQFGGFEVQRLNRLAERLREAAKCHGFGAAVQTGIFESAVREILQPLAITAA</sequence>
<feature type="domain" description="BZIP" evidence="4">
    <location>
        <begin position="14"/>
        <end position="78"/>
    </location>
</feature>
<dbReference type="AlphaFoldDB" id="A0AAE1LZW6"/>
<feature type="region of interest" description="Disordered" evidence="3">
    <location>
        <begin position="104"/>
        <end position="136"/>
    </location>
</feature>
<dbReference type="GO" id="GO:0090575">
    <property type="term" value="C:RNA polymerase II transcription regulator complex"/>
    <property type="evidence" value="ECO:0007669"/>
    <property type="project" value="TreeGrafter"/>
</dbReference>
<protein>
    <recommendedName>
        <fullName evidence="4">BZIP domain-containing protein</fullName>
    </recommendedName>
</protein>
<dbReference type="InterPro" id="IPR050936">
    <property type="entry name" value="AP-1-like"/>
</dbReference>
<comment type="caution">
    <text evidence="5">The sequence shown here is derived from an EMBL/GenBank/DDBJ whole genome shotgun (WGS) entry which is preliminary data.</text>
</comment>
<dbReference type="GO" id="GO:0001228">
    <property type="term" value="F:DNA-binding transcription activator activity, RNA polymerase II-specific"/>
    <property type="evidence" value="ECO:0007669"/>
    <property type="project" value="TreeGrafter"/>
</dbReference>
<dbReference type="PANTHER" id="PTHR40621:SF6">
    <property type="entry name" value="AP-1-LIKE TRANSCRIPTION FACTOR YAP1-RELATED"/>
    <property type="match status" value="1"/>
</dbReference>
<accession>A0AAE1LZW6</accession>
<dbReference type="SMART" id="SM00338">
    <property type="entry name" value="BRLZ"/>
    <property type="match status" value="1"/>
</dbReference>
<dbReference type="GO" id="GO:0000976">
    <property type="term" value="F:transcription cis-regulatory region binding"/>
    <property type="evidence" value="ECO:0007669"/>
    <property type="project" value="InterPro"/>
</dbReference>
<dbReference type="Gene3D" id="1.20.5.170">
    <property type="match status" value="1"/>
</dbReference>
<evidence type="ECO:0000313" key="6">
    <source>
        <dbReference type="Proteomes" id="UP001273209"/>
    </source>
</evidence>
<comment type="subcellular location">
    <subcellularLocation>
        <location evidence="1">Nucleus</location>
    </subcellularLocation>
</comment>
<keyword evidence="2" id="KW-0539">Nucleus</keyword>
<dbReference type="Proteomes" id="UP001273209">
    <property type="component" value="Unassembled WGS sequence"/>
</dbReference>